<accession>G8YQF9</accession>
<feature type="domain" description="PINIT" evidence="14">
    <location>
        <begin position="125"/>
        <end position="278"/>
    </location>
</feature>
<dbReference type="InterPro" id="IPR038654">
    <property type="entry name" value="PINIT_sf"/>
</dbReference>
<feature type="compositionally biased region" description="Low complexity" evidence="11">
    <location>
        <begin position="963"/>
        <end position="976"/>
    </location>
</feature>
<evidence type="ECO:0000256" key="8">
    <source>
        <dbReference type="ARBA" id="ARBA00022833"/>
    </source>
</evidence>
<evidence type="ECO:0000256" key="5">
    <source>
        <dbReference type="ARBA" id="ARBA00022723"/>
    </source>
</evidence>
<dbReference type="Proteomes" id="UP000005222">
    <property type="component" value="Chromosome D"/>
</dbReference>
<keyword evidence="7" id="KW-0833">Ubl conjugation pathway</keyword>
<dbReference type="InterPro" id="IPR004181">
    <property type="entry name" value="Znf_MIZ"/>
</dbReference>
<evidence type="ECO:0000256" key="4">
    <source>
        <dbReference type="ARBA" id="ARBA00022679"/>
    </source>
</evidence>
<evidence type="ECO:0000256" key="3">
    <source>
        <dbReference type="ARBA" id="ARBA00005383"/>
    </source>
</evidence>
<feature type="compositionally biased region" description="Polar residues" evidence="11">
    <location>
        <begin position="982"/>
        <end position="997"/>
    </location>
</feature>
<evidence type="ECO:0000313" key="16">
    <source>
        <dbReference type="Proteomes" id="UP000005222"/>
    </source>
</evidence>
<evidence type="ECO:0000256" key="10">
    <source>
        <dbReference type="PROSITE-ProRule" id="PRU00452"/>
    </source>
</evidence>
<evidence type="ECO:0000256" key="6">
    <source>
        <dbReference type="ARBA" id="ARBA00022771"/>
    </source>
</evidence>
<evidence type="ECO:0000256" key="1">
    <source>
        <dbReference type="ARBA" id="ARBA00004123"/>
    </source>
</evidence>
<dbReference type="GO" id="GO:0005634">
    <property type="term" value="C:nucleus"/>
    <property type="evidence" value="ECO:0007669"/>
    <property type="project" value="UniProtKB-SubCell"/>
</dbReference>
<sequence>MNELVSHEKLSNEDYADTIDCINRFKVPQAKDVARCLSLQVSGKKQEILERIIRYFEQGRVLQDNIRLLAVRTIILKIFNNDPVPNYAALYEALRTGAYNYIQGTSQYQNKNRASSKHSAAGSVNSKGDSTPYRGHSLYFKESPFFKLKRMIHGSPQIAPPSKVKNVCRFKFVLNEAENQLLREGGEDIKVFVLCGVPNTSMPCTPSALIEFPIPVELHVNGTLIKDNIRGIKGKPGTSKPGNLTPYILSPPHLNKVEMAYAGTKDSYLLYIYIVSVIKPESLLKDVLNSPHINREATISEIKKEYNHDGNESQDDDIMISVSSLSLKCPLTYVRMKYPAKSIFCKHIQCFDCSSYLQLQDQLPNWICPICSNHIELTHLAISDYFMEVLNNTSEDVESVNINPDGSWEPILNEQSEEPEKKKFKSEHDEKLIETNIPKSDSFMKQNTEPPEIISLDSESEDEVTNNINTAGNSLSENDIDTSNNMGGSRTLSADGNDKTIVSSNNSINTIPRTEESGRSIPYQNDTSNLQTIPDLSAVNNDIPGDTMSLGNENLSMRGTVSDNIDTSFDLATRQNTSIQGADSLNMCPSSVQDYEHTQHPSYPTRGYFYLNRDMRSDQQPTFNESQTQQVDSRTGISNIANESATDHTSGPTVSRDHQHITYNDAYTSDGSGSTTNSEKTAMHRNNETDTHENSPVIVNQNATSQQSFTPSNTEGISLTQNNVGNYAFTNSENESNDVEKRNHYAAEDNSLQNMSNPGHAGQSMFSINSFVDVSYPNSLRSSLEAQKENTEQRKQQQLAHQNYLESLQKSLHEHLINGPSHNYPLSSSRHNSTVLPSVASILNVNEMSDNRTSEADNTDNITIPTENTRSLNNDTTLDISSTNNRSRTLSTDMDIRNEAHSSTRTSEDPSMMVADTMNTSDFYPNQFTDTSASNQVNAPQPRPLRYSQSAFALSEKHRLSKAANNGTNTANTQNNLAPEARSSSAKNFTNSTTSGVTPIKGKLDSMNINTTEKKRNLSDNEMVWNKRLNTSEGYAVNIESTPSKPMNNR</sequence>
<dbReference type="InterPro" id="IPR036361">
    <property type="entry name" value="SAP_dom_sf"/>
</dbReference>
<dbReference type="PROSITE" id="PS50800">
    <property type="entry name" value="SAP"/>
    <property type="match status" value="1"/>
</dbReference>
<feature type="region of interest" description="Disordered" evidence="11">
    <location>
        <begin position="663"/>
        <end position="695"/>
    </location>
</feature>
<dbReference type="InterPro" id="IPR023321">
    <property type="entry name" value="PINIT"/>
</dbReference>
<keyword evidence="8" id="KW-0862">Zinc</keyword>
<evidence type="ECO:0000259" key="12">
    <source>
        <dbReference type="PROSITE" id="PS50800"/>
    </source>
</evidence>
<reference evidence="15 16" key="1">
    <citation type="journal article" date="2012" name="G3 (Bethesda)">
        <title>Pichia sorbitophila, an interspecies yeast hybrid reveals early steps of genome resolution following polyploidization.</title>
        <authorList>
            <person name="Leh Louis V."/>
            <person name="Despons L."/>
            <person name="Friedrich A."/>
            <person name="Martin T."/>
            <person name="Durrens P."/>
            <person name="Casaregola S."/>
            <person name="Neuveglise C."/>
            <person name="Fairhead C."/>
            <person name="Marck C."/>
            <person name="Cruz J.A."/>
            <person name="Straub M.L."/>
            <person name="Kugler V."/>
            <person name="Sacerdot C."/>
            <person name="Uzunov Z."/>
            <person name="Thierry A."/>
            <person name="Weiss S."/>
            <person name="Bleykasten C."/>
            <person name="De Montigny J."/>
            <person name="Jacques N."/>
            <person name="Jung P."/>
            <person name="Lemaire M."/>
            <person name="Mallet S."/>
            <person name="Morel G."/>
            <person name="Richard G.F."/>
            <person name="Sarkar A."/>
            <person name="Savel G."/>
            <person name="Schacherer J."/>
            <person name="Seret M.L."/>
            <person name="Talla E."/>
            <person name="Samson G."/>
            <person name="Jubin C."/>
            <person name="Poulain J."/>
            <person name="Vacherie B."/>
            <person name="Barbe V."/>
            <person name="Pelletier E."/>
            <person name="Sherman D.J."/>
            <person name="Westhof E."/>
            <person name="Weissenbach J."/>
            <person name="Baret P.V."/>
            <person name="Wincker P."/>
            <person name="Gaillardin C."/>
            <person name="Dujon B."/>
            <person name="Souciet J.L."/>
        </authorList>
    </citation>
    <scope>NUCLEOTIDE SEQUENCE [LARGE SCALE GENOMIC DNA]</scope>
    <source>
        <strain evidence="16">ATCC MYA-4447 / BCRC 22081 / CBS 7064 / NBRC 10061 / NRRL Y-12695</strain>
    </source>
</reference>
<dbReference type="PANTHER" id="PTHR10782:SF4">
    <property type="entry name" value="TONALLI, ISOFORM E"/>
    <property type="match status" value="1"/>
</dbReference>
<dbReference type="InterPro" id="IPR013083">
    <property type="entry name" value="Znf_RING/FYVE/PHD"/>
</dbReference>
<comment type="subcellular location">
    <subcellularLocation>
        <location evidence="1">Nucleus</location>
    </subcellularLocation>
</comment>
<feature type="compositionally biased region" description="Polar residues" evidence="11">
    <location>
        <begin position="859"/>
        <end position="880"/>
    </location>
</feature>
<dbReference type="PANTHER" id="PTHR10782">
    <property type="entry name" value="ZINC FINGER MIZ DOMAIN-CONTAINING PROTEIN"/>
    <property type="match status" value="1"/>
</dbReference>
<dbReference type="Gene3D" id="1.10.720.30">
    <property type="entry name" value="SAP domain"/>
    <property type="match status" value="1"/>
</dbReference>
<feature type="compositionally biased region" description="Basic and acidic residues" evidence="11">
    <location>
        <begin position="681"/>
        <end position="693"/>
    </location>
</feature>
<dbReference type="GO" id="GO:0016925">
    <property type="term" value="P:protein sumoylation"/>
    <property type="evidence" value="ECO:0007669"/>
    <property type="project" value="UniProtKB-UniPathway"/>
</dbReference>
<feature type="domain" description="SP-RING-type" evidence="13">
    <location>
        <begin position="314"/>
        <end position="399"/>
    </location>
</feature>
<feature type="compositionally biased region" description="Low complexity" evidence="11">
    <location>
        <begin position="881"/>
        <end position="890"/>
    </location>
</feature>
<gene>
    <name evidence="15" type="primary">Piso0_000928</name>
    <name evidence="15" type="ORF">GNLVRS01_PISO0D07175g</name>
</gene>
<dbReference type="STRING" id="559304.G8YQF9"/>
<feature type="region of interest" description="Disordered" evidence="11">
    <location>
        <begin position="851"/>
        <end position="890"/>
    </location>
</feature>
<keyword evidence="16" id="KW-1185">Reference proteome</keyword>
<dbReference type="Gene3D" id="3.30.40.10">
    <property type="entry name" value="Zinc/RING finger domain, C3HC4 (zinc finger)"/>
    <property type="match status" value="1"/>
</dbReference>
<dbReference type="Pfam" id="PF14324">
    <property type="entry name" value="PINIT"/>
    <property type="match status" value="1"/>
</dbReference>
<protein>
    <submittedName>
        <fullName evidence="15">Piso0_000928 protein</fullName>
    </submittedName>
</protein>
<evidence type="ECO:0000256" key="9">
    <source>
        <dbReference type="ARBA" id="ARBA00023242"/>
    </source>
</evidence>
<comment type="pathway">
    <text evidence="2">Protein modification; protein sumoylation.</text>
</comment>
<dbReference type="PROSITE" id="PS51466">
    <property type="entry name" value="PINIT"/>
    <property type="match status" value="1"/>
</dbReference>
<dbReference type="SUPFAM" id="SSF68906">
    <property type="entry name" value="SAP domain"/>
    <property type="match status" value="1"/>
</dbReference>
<dbReference type="GO" id="GO:0008270">
    <property type="term" value="F:zinc ion binding"/>
    <property type="evidence" value="ECO:0007669"/>
    <property type="project" value="UniProtKB-KW"/>
</dbReference>
<proteinExistence type="inferred from homology"/>
<dbReference type="InParanoid" id="G8YQF9"/>
<dbReference type="Gene3D" id="2.60.120.780">
    <property type="entry name" value="PINIT domain"/>
    <property type="match status" value="1"/>
</dbReference>
<evidence type="ECO:0000259" key="14">
    <source>
        <dbReference type="PROSITE" id="PS51466"/>
    </source>
</evidence>
<keyword evidence="4" id="KW-0808">Transferase</keyword>
<feature type="compositionally biased region" description="Polar residues" evidence="11">
    <location>
        <begin position="663"/>
        <end position="680"/>
    </location>
</feature>
<comment type="similarity">
    <text evidence="3">Belongs to the PIAS family.</text>
</comment>
<dbReference type="InterPro" id="IPR003034">
    <property type="entry name" value="SAP_dom"/>
</dbReference>
<dbReference type="GO" id="GO:0000785">
    <property type="term" value="C:chromatin"/>
    <property type="evidence" value="ECO:0007669"/>
    <property type="project" value="TreeGrafter"/>
</dbReference>
<dbReference type="OrthoDB" id="28127at2759"/>
<dbReference type="HOGENOM" id="CLU_291042_0_0_1"/>
<dbReference type="eggNOG" id="KOG2169">
    <property type="taxonomic scope" value="Eukaryota"/>
</dbReference>
<feature type="region of interest" description="Disordered" evidence="11">
    <location>
        <begin position="488"/>
        <end position="522"/>
    </location>
</feature>
<feature type="domain" description="SAP" evidence="12">
    <location>
        <begin position="22"/>
        <end position="56"/>
    </location>
</feature>
<dbReference type="Pfam" id="PF02891">
    <property type="entry name" value="zf-MIZ"/>
    <property type="match status" value="1"/>
</dbReference>
<keyword evidence="5" id="KW-0479">Metal-binding</keyword>
<evidence type="ECO:0000313" key="15">
    <source>
        <dbReference type="EMBL" id="CCE78894.1"/>
    </source>
</evidence>
<dbReference type="UniPathway" id="UPA00886"/>
<dbReference type="AlphaFoldDB" id="G8YQF9"/>
<evidence type="ECO:0000256" key="2">
    <source>
        <dbReference type="ARBA" id="ARBA00004718"/>
    </source>
</evidence>
<feature type="region of interest" description="Disordered" evidence="11">
    <location>
        <begin position="962"/>
        <end position="1004"/>
    </location>
</feature>
<evidence type="ECO:0000256" key="7">
    <source>
        <dbReference type="ARBA" id="ARBA00022786"/>
    </source>
</evidence>
<dbReference type="PROSITE" id="PS51044">
    <property type="entry name" value="ZF_SP_RING"/>
    <property type="match status" value="1"/>
</dbReference>
<dbReference type="GO" id="GO:0061665">
    <property type="term" value="F:SUMO ligase activity"/>
    <property type="evidence" value="ECO:0007669"/>
    <property type="project" value="TreeGrafter"/>
</dbReference>
<organism evidence="15 16">
    <name type="scientific">Pichia sorbitophila (strain ATCC MYA-4447 / BCRC 22081 / CBS 7064 / NBRC 10061 / NRRL Y-12695)</name>
    <name type="common">Hybrid yeast</name>
    <dbReference type="NCBI Taxonomy" id="559304"/>
    <lineage>
        <taxon>Eukaryota</taxon>
        <taxon>Fungi</taxon>
        <taxon>Dikarya</taxon>
        <taxon>Ascomycota</taxon>
        <taxon>Saccharomycotina</taxon>
        <taxon>Pichiomycetes</taxon>
        <taxon>Debaryomycetaceae</taxon>
        <taxon>Millerozyma</taxon>
    </lineage>
</organism>
<name>G8YQF9_PICSO</name>
<keyword evidence="9" id="KW-0539">Nucleus</keyword>
<evidence type="ECO:0000256" key="11">
    <source>
        <dbReference type="SAM" id="MobiDB-lite"/>
    </source>
</evidence>
<dbReference type="EMBL" id="FO082056">
    <property type="protein sequence ID" value="CCE78894.1"/>
    <property type="molecule type" value="Genomic_DNA"/>
</dbReference>
<feature type="compositionally biased region" description="Polar residues" evidence="11">
    <location>
        <begin position="488"/>
        <end position="512"/>
    </location>
</feature>
<evidence type="ECO:0000259" key="13">
    <source>
        <dbReference type="PROSITE" id="PS51044"/>
    </source>
</evidence>
<keyword evidence="6 10" id="KW-0863">Zinc-finger</keyword>